<gene>
    <name evidence="2" type="ORF">AArcS_1646</name>
</gene>
<dbReference type="Proteomes" id="UP000663586">
    <property type="component" value="Chromosome"/>
</dbReference>
<accession>A0A897MXH1</accession>
<evidence type="ECO:0000259" key="1">
    <source>
        <dbReference type="Pfam" id="PF18545"/>
    </source>
</evidence>
<feature type="domain" description="Halobacterial output" evidence="1">
    <location>
        <begin position="29"/>
        <end position="101"/>
    </location>
</feature>
<protein>
    <recommendedName>
        <fullName evidence="1">Halobacterial output domain-containing protein</fullName>
    </recommendedName>
</protein>
<keyword evidence="3" id="KW-1185">Reference proteome</keyword>
<dbReference type="AlphaFoldDB" id="A0A897MXH1"/>
<sequence length="116" mass="12553">MSTMVAGVGVEAVEYQQETGIVRTQFNQEKTPPSTAVIATLADVMDADPVELDPLRSTVDPEALNAFVRVRNGTEGDIHVTFTHEDHMITVYSYGVVTVAPGHEPAAENSGRNARR</sequence>
<dbReference type="Pfam" id="PF18545">
    <property type="entry name" value="HalOD1"/>
    <property type="match status" value="1"/>
</dbReference>
<evidence type="ECO:0000313" key="2">
    <source>
        <dbReference type="EMBL" id="QSG02856.1"/>
    </source>
</evidence>
<evidence type="ECO:0000313" key="3">
    <source>
        <dbReference type="Proteomes" id="UP000663586"/>
    </source>
</evidence>
<dbReference type="RefSeq" id="WP_238476919.1">
    <property type="nucleotide sequence ID" value="NZ_CP064786.1"/>
</dbReference>
<name>A0A897MXH1_9EURY</name>
<dbReference type="KEGG" id="hara:AArcS_1646"/>
<reference evidence="2" key="1">
    <citation type="submission" date="2020-11" db="EMBL/GenBank/DDBJ databases">
        <title>Carbohydrate-dependent, anaerobic sulfur respiration: A novel catabolism in halophilic archaea.</title>
        <authorList>
            <person name="Sorokin D.Y."/>
            <person name="Messina E."/>
            <person name="Smedile F."/>
            <person name="La Cono V."/>
            <person name="Hallsworth J.E."/>
            <person name="Yakimov M.M."/>
        </authorList>
    </citation>
    <scope>NUCLEOTIDE SEQUENCE</scope>
    <source>
        <strain evidence="2">AArc-S</strain>
    </source>
</reference>
<dbReference type="EMBL" id="CP064786">
    <property type="protein sequence ID" value="QSG02856.1"/>
    <property type="molecule type" value="Genomic_DNA"/>
</dbReference>
<proteinExistence type="predicted"/>
<dbReference type="InterPro" id="IPR040624">
    <property type="entry name" value="HalOD1"/>
</dbReference>
<organism evidence="2 3">
    <name type="scientific">Natranaeroarchaeum sulfidigenes</name>
    <dbReference type="NCBI Taxonomy" id="2784880"/>
    <lineage>
        <taxon>Archaea</taxon>
        <taxon>Methanobacteriati</taxon>
        <taxon>Methanobacteriota</taxon>
        <taxon>Stenosarchaea group</taxon>
        <taxon>Halobacteria</taxon>
        <taxon>Halobacteriales</taxon>
        <taxon>Natronoarchaeaceae</taxon>
        <taxon>Natranaeroarchaeum</taxon>
    </lineage>
</organism>
<dbReference type="GeneID" id="70685027"/>